<accession>A0AAD7T9R7</accession>
<organism evidence="1 2">
    <name type="scientific">Aldrovandia affinis</name>
    <dbReference type="NCBI Taxonomy" id="143900"/>
    <lineage>
        <taxon>Eukaryota</taxon>
        <taxon>Metazoa</taxon>
        <taxon>Chordata</taxon>
        <taxon>Craniata</taxon>
        <taxon>Vertebrata</taxon>
        <taxon>Euteleostomi</taxon>
        <taxon>Actinopterygii</taxon>
        <taxon>Neopterygii</taxon>
        <taxon>Teleostei</taxon>
        <taxon>Notacanthiformes</taxon>
        <taxon>Halosauridae</taxon>
        <taxon>Aldrovandia</taxon>
    </lineage>
</organism>
<comment type="caution">
    <text evidence="1">The sequence shown here is derived from an EMBL/GenBank/DDBJ whole genome shotgun (WGS) entry which is preliminary data.</text>
</comment>
<dbReference type="EMBL" id="JAINUG010000004">
    <property type="protein sequence ID" value="KAJ8416990.1"/>
    <property type="molecule type" value="Genomic_DNA"/>
</dbReference>
<proteinExistence type="predicted"/>
<gene>
    <name evidence="1" type="ORF">AAFF_G00282170</name>
</gene>
<reference evidence="1" key="1">
    <citation type="journal article" date="2023" name="Science">
        <title>Genome structures resolve the early diversification of teleost fishes.</title>
        <authorList>
            <person name="Parey E."/>
            <person name="Louis A."/>
            <person name="Montfort J."/>
            <person name="Bouchez O."/>
            <person name="Roques C."/>
            <person name="Iampietro C."/>
            <person name="Lluch J."/>
            <person name="Castinel A."/>
            <person name="Donnadieu C."/>
            <person name="Desvignes T."/>
            <person name="Floi Bucao C."/>
            <person name="Jouanno E."/>
            <person name="Wen M."/>
            <person name="Mejri S."/>
            <person name="Dirks R."/>
            <person name="Jansen H."/>
            <person name="Henkel C."/>
            <person name="Chen W.J."/>
            <person name="Zahm M."/>
            <person name="Cabau C."/>
            <person name="Klopp C."/>
            <person name="Thompson A.W."/>
            <person name="Robinson-Rechavi M."/>
            <person name="Braasch I."/>
            <person name="Lecointre G."/>
            <person name="Bobe J."/>
            <person name="Postlethwait J.H."/>
            <person name="Berthelot C."/>
            <person name="Roest Crollius H."/>
            <person name="Guiguen Y."/>
        </authorList>
    </citation>
    <scope>NUCLEOTIDE SEQUENCE</scope>
    <source>
        <strain evidence="1">NC1722</strain>
    </source>
</reference>
<evidence type="ECO:0000313" key="1">
    <source>
        <dbReference type="EMBL" id="KAJ8416990.1"/>
    </source>
</evidence>
<protein>
    <submittedName>
        <fullName evidence="1">Uncharacterized protein</fullName>
    </submittedName>
</protein>
<sequence length="132" mass="14256">MTRCWSREQYLPEGLPAWPCLSEHVLLKHPLLATDALPLETLMGGSAPRRVACRRPLALGPVRSKCHGQCLSHRSVNSTAGVRLASAASPFTIAMSRGGPLRPGQPTKNRQRYLSAHQTRVVILTQTAGAGP</sequence>
<evidence type="ECO:0000313" key="2">
    <source>
        <dbReference type="Proteomes" id="UP001221898"/>
    </source>
</evidence>
<keyword evidence="2" id="KW-1185">Reference proteome</keyword>
<dbReference type="Proteomes" id="UP001221898">
    <property type="component" value="Unassembled WGS sequence"/>
</dbReference>
<dbReference type="AlphaFoldDB" id="A0AAD7T9R7"/>
<name>A0AAD7T9R7_9TELE</name>